<dbReference type="InterPro" id="IPR003593">
    <property type="entry name" value="AAA+_ATPase"/>
</dbReference>
<dbReference type="Proteomes" id="UP000199614">
    <property type="component" value="Unassembled WGS sequence"/>
</dbReference>
<keyword evidence="4" id="KW-0410">Iron transport</keyword>
<evidence type="ECO:0000256" key="1">
    <source>
        <dbReference type="ARBA" id="ARBA00004202"/>
    </source>
</evidence>
<evidence type="ECO:0000256" key="4">
    <source>
        <dbReference type="ARBA" id="ARBA00022496"/>
    </source>
</evidence>
<keyword evidence="8" id="KW-0406">Ion transport</keyword>
<keyword evidence="6 11" id="KW-0067">ATP-binding</keyword>
<keyword evidence="9" id="KW-0472">Membrane</keyword>
<evidence type="ECO:0000256" key="2">
    <source>
        <dbReference type="ARBA" id="ARBA00022448"/>
    </source>
</evidence>
<dbReference type="PANTHER" id="PTHR42771:SF2">
    <property type="entry name" value="IRON(3+)-HYDROXAMATE IMPORT ATP-BINDING PROTEIN FHUC"/>
    <property type="match status" value="1"/>
</dbReference>
<dbReference type="GO" id="GO:0005886">
    <property type="term" value="C:plasma membrane"/>
    <property type="evidence" value="ECO:0007669"/>
    <property type="project" value="UniProtKB-SubCell"/>
</dbReference>
<dbReference type="InterPro" id="IPR017871">
    <property type="entry name" value="ABC_transporter-like_CS"/>
</dbReference>
<dbReference type="GO" id="GO:0005524">
    <property type="term" value="F:ATP binding"/>
    <property type="evidence" value="ECO:0007669"/>
    <property type="project" value="UniProtKB-KW"/>
</dbReference>
<dbReference type="InterPro" id="IPR027417">
    <property type="entry name" value="P-loop_NTPase"/>
</dbReference>
<feature type="domain" description="ABC transporter" evidence="10">
    <location>
        <begin position="3"/>
        <end position="240"/>
    </location>
</feature>
<dbReference type="CDD" id="cd03214">
    <property type="entry name" value="ABC_Iron-Siderophores_B12_Hemin"/>
    <property type="match status" value="1"/>
</dbReference>
<keyword evidence="5" id="KW-0547">Nucleotide-binding</keyword>
<dbReference type="SUPFAM" id="SSF52540">
    <property type="entry name" value="P-loop containing nucleoside triphosphate hydrolases"/>
    <property type="match status" value="1"/>
</dbReference>
<keyword evidence="7" id="KW-0408">Iron</keyword>
<dbReference type="Gene3D" id="3.40.50.300">
    <property type="entry name" value="P-loop containing nucleotide triphosphate hydrolases"/>
    <property type="match status" value="1"/>
</dbReference>
<dbReference type="PROSITE" id="PS50893">
    <property type="entry name" value="ABC_TRANSPORTER_2"/>
    <property type="match status" value="1"/>
</dbReference>
<accession>A0A1I4S7U6</accession>
<evidence type="ECO:0000313" key="11">
    <source>
        <dbReference type="EMBL" id="SFM60539.1"/>
    </source>
</evidence>
<dbReference type="STRING" id="260086.SAMN05216207_1001293"/>
<evidence type="ECO:0000256" key="8">
    <source>
        <dbReference type="ARBA" id="ARBA00023065"/>
    </source>
</evidence>
<evidence type="ECO:0000313" key="12">
    <source>
        <dbReference type="Proteomes" id="UP000199614"/>
    </source>
</evidence>
<proteinExistence type="predicted"/>
<organism evidence="11 12">
    <name type="scientific">Pseudonocardia ammonioxydans</name>
    <dbReference type="NCBI Taxonomy" id="260086"/>
    <lineage>
        <taxon>Bacteria</taxon>
        <taxon>Bacillati</taxon>
        <taxon>Actinomycetota</taxon>
        <taxon>Actinomycetes</taxon>
        <taxon>Pseudonocardiales</taxon>
        <taxon>Pseudonocardiaceae</taxon>
        <taxon>Pseudonocardia</taxon>
    </lineage>
</organism>
<name>A0A1I4S7U6_PSUAM</name>
<evidence type="ECO:0000259" key="10">
    <source>
        <dbReference type="PROSITE" id="PS50893"/>
    </source>
</evidence>
<evidence type="ECO:0000256" key="5">
    <source>
        <dbReference type="ARBA" id="ARBA00022741"/>
    </source>
</evidence>
<keyword evidence="3" id="KW-1003">Cell membrane</keyword>
<evidence type="ECO:0000256" key="9">
    <source>
        <dbReference type="ARBA" id="ARBA00023136"/>
    </source>
</evidence>
<sequence length="274" mass="29099">MTLSGENLALGYTPGTLVVDDQSVTIPAARVTVIVGPNACGKSTLLRGLAGLMRPSSGRVLLDGSEIARLPATELARRLGMLPQQPSTPDGITVADLVGRGRHPHQRWFRQWSADDEAAVSAALHATGTAELADRPVAELSGGQRQRAWIALVLAQGPGTMLLDEPTTFLDLAHQLDVLDLLRAVNAEQRRTIVMVLHDLELAARYADHLIAMRDGRIVAEGAPSAVVTEELVASVFGVDALVTPDPLTGTPLVLPRPGARRHADAAGLRDQEI</sequence>
<dbReference type="InterPro" id="IPR051535">
    <property type="entry name" value="Siderophore_ABC-ATPase"/>
</dbReference>
<reference evidence="11 12" key="1">
    <citation type="submission" date="2016-10" db="EMBL/GenBank/DDBJ databases">
        <authorList>
            <person name="de Groot N.N."/>
        </authorList>
    </citation>
    <scope>NUCLEOTIDE SEQUENCE [LARGE SCALE GENOMIC DNA]</scope>
    <source>
        <strain evidence="11 12">CGMCC 4.1877</strain>
    </source>
</reference>
<dbReference type="Pfam" id="PF00005">
    <property type="entry name" value="ABC_tran"/>
    <property type="match status" value="1"/>
</dbReference>
<dbReference type="PANTHER" id="PTHR42771">
    <property type="entry name" value="IRON(3+)-HYDROXAMATE IMPORT ATP-BINDING PROTEIN FHUC"/>
    <property type="match status" value="1"/>
</dbReference>
<evidence type="ECO:0000256" key="6">
    <source>
        <dbReference type="ARBA" id="ARBA00022840"/>
    </source>
</evidence>
<dbReference type="FunFam" id="3.40.50.300:FF:000134">
    <property type="entry name" value="Iron-enterobactin ABC transporter ATP-binding protein"/>
    <property type="match status" value="1"/>
</dbReference>
<gene>
    <name evidence="11" type="ORF">SAMN05216207_1001293</name>
</gene>
<dbReference type="RefSeq" id="WP_093335950.1">
    <property type="nucleotide sequence ID" value="NZ_FOUY01000001.1"/>
</dbReference>
<evidence type="ECO:0000256" key="7">
    <source>
        <dbReference type="ARBA" id="ARBA00023004"/>
    </source>
</evidence>
<dbReference type="AlphaFoldDB" id="A0A1I4S7U6"/>
<protein>
    <submittedName>
        <fullName evidence="11">Iron complex transport system ATP-binding protein</fullName>
    </submittedName>
</protein>
<dbReference type="InterPro" id="IPR003439">
    <property type="entry name" value="ABC_transporter-like_ATP-bd"/>
</dbReference>
<dbReference type="EMBL" id="FOUY01000001">
    <property type="protein sequence ID" value="SFM60539.1"/>
    <property type="molecule type" value="Genomic_DNA"/>
</dbReference>
<dbReference type="OrthoDB" id="3426016at2"/>
<comment type="subcellular location">
    <subcellularLocation>
        <location evidence="1">Cell membrane</location>
        <topology evidence="1">Peripheral membrane protein</topology>
    </subcellularLocation>
</comment>
<keyword evidence="2" id="KW-0813">Transport</keyword>
<evidence type="ECO:0000256" key="3">
    <source>
        <dbReference type="ARBA" id="ARBA00022475"/>
    </source>
</evidence>
<dbReference type="GO" id="GO:0016887">
    <property type="term" value="F:ATP hydrolysis activity"/>
    <property type="evidence" value="ECO:0007669"/>
    <property type="project" value="InterPro"/>
</dbReference>
<keyword evidence="12" id="KW-1185">Reference proteome</keyword>
<dbReference type="SMART" id="SM00382">
    <property type="entry name" value="AAA"/>
    <property type="match status" value="1"/>
</dbReference>
<dbReference type="PROSITE" id="PS00211">
    <property type="entry name" value="ABC_TRANSPORTER_1"/>
    <property type="match status" value="1"/>
</dbReference>
<dbReference type="GO" id="GO:0006826">
    <property type="term" value="P:iron ion transport"/>
    <property type="evidence" value="ECO:0007669"/>
    <property type="project" value="UniProtKB-KW"/>
</dbReference>